<accession>A0A923SIX2</accession>
<gene>
    <name evidence="7" type="ORF">H8S84_09425</name>
</gene>
<keyword evidence="8" id="KW-1185">Reference proteome</keyword>
<dbReference type="Proteomes" id="UP000603640">
    <property type="component" value="Unassembled WGS sequence"/>
</dbReference>
<feature type="transmembrane region" description="Helical" evidence="6">
    <location>
        <begin position="117"/>
        <end position="140"/>
    </location>
</feature>
<dbReference type="GO" id="GO:0005886">
    <property type="term" value="C:plasma membrane"/>
    <property type="evidence" value="ECO:0007669"/>
    <property type="project" value="UniProtKB-SubCell"/>
</dbReference>
<feature type="transmembrane region" description="Helical" evidence="6">
    <location>
        <begin position="42"/>
        <end position="65"/>
    </location>
</feature>
<evidence type="ECO:0000256" key="1">
    <source>
        <dbReference type="ARBA" id="ARBA00004651"/>
    </source>
</evidence>
<organism evidence="7 8">
    <name type="scientific">Pontibacter cellulosilyticus</name>
    <dbReference type="NCBI Taxonomy" id="1720253"/>
    <lineage>
        <taxon>Bacteria</taxon>
        <taxon>Pseudomonadati</taxon>
        <taxon>Bacteroidota</taxon>
        <taxon>Cytophagia</taxon>
        <taxon>Cytophagales</taxon>
        <taxon>Hymenobacteraceae</taxon>
        <taxon>Pontibacter</taxon>
    </lineage>
</organism>
<dbReference type="PANTHER" id="PTHR30250:SF11">
    <property type="entry name" value="O-ANTIGEN TRANSPORTER-RELATED"/>
    <property type="match status" value="1"/>
</dbReference>
<dbReference type="AlphaFoldDB" id="A0A923SIX2"/>
<dbReference type="PANTHER" id="PTHR30250">
    <property type="entry name" value="PST FAMILY PREDICTED COLANIC ACID TRANSPORTER"/>
    <property type="match status" value="1"/>
</dbReference>
<feature type="transmembrane region" description="Helical" evidence="6">
    <location>
        <begin position="86"/>
        <end position="105"/>
    </location>
</feature>
<dbReference type="RefSeq" id="WP_187067064.1">
    <property type="nucleotide sequence ID" value="NZ_JACRVF010000002.1"/>
</dbReference>
<evidence type="ECO:0000256" key="5">
    <source>
        <dbReference type="ARBA" id="ARBA00023136"/>
    </source>
</evidence>
<evidence type="ECO:0000313" key="7">
    <source>
        <dbReference type="EMBL" id="MBC5993052.1"/>
    </source>
</evidence>
<comment type="caution">
    <text evidence="7">The sequence shown here is derived from an EMBL/GenBank/DDBJ whole genome shotgun (WGS) entry which is preliminary data.</text>
</comment>
<feature type="transmembrane region" description="Helical" evidence="6">
    <location>
        <begin position="378"/>
        <end position="404"/>
    </location>
</feature>
<protein>
    <submittedName>
        <fullName evidence="7">Lipopolysaccharide biosynthesis protein</fullName>
    </submittedName>
</protein>
<keyword evidence="5 6" id="KW-0472">Membrane</keyword>
<feature type="transmembrane region" description="Helical" evidence="6">
    <location>
        <begin position="300"/>
        <end position="325"/>
    </location>
</feature>
<feature type="transmembrane region" description="Helical" evidence="6">
    <location>
        <begin position="147"/>
        <end position="169"/>
    </location>
</feature>
<feature type="transmembrane region" description="Helical" evidence="6">
    <location>
        <begin position="448"/>
        <end position="467"/>
    </location>
</feature>
<feature type="transmembrane region" description="Helical" evidence="6">
    <location>
        <begin position="424"/>
        <end position="441"/>
    </location>
</feature>
<keyword evidence="4 6" id="KW-1133">Transmembrane helix</keyword>
<dbReference type="InterPro" id="IPR050833">
    <property type="entry name" value="Poly_Biosynth_Transport"/>
</dbReference>
<evidence type="ECO:0000256" key="4">
    <source>
        <dbReference type="ARBA" id="ARBA00022989"/>
    </source>
</evidence>
<feature type="transmembrane region" description="Helical" evidence="6">
    <location>
        <begin position="337"/>
        <end position="357"/>
    </location>
</feature>
<keyword evidence="2" id="KW-1003">Cell membrane</keyword>
<keyword evidence="3 6" id="KW-0812">Transmembrane</keyword>
<dbReference type="EMBL" id="JACRVF010000002">
    <property type="protein sequence ID" value="MBC5993052.1"/>
    <property type="molecule type" value="Genomic_DNA"/>
</dbReference>
<name>A0A923SIX2_9BACT</name>
<evidence type="ECO:0000256" key="6">
    <source>
        <dbReference type="SAM" id="Phobius"/>
    </source>
</evidence>
<reference evidence="7" key="1">
    <citation type="submission" date="2020-08" db="EMBL/GenBank/DDBJ databases">
        <title>Pontibacter sp. SD6 16S ribosomal RNA gene Genome sequencing and assembly.</title>
        <authorList>
            <person name="Kang M."/>
        </authorList>
    </citation>
    <scope>NUCLEOTIDE SEQUENCE</scope>
    <source>
        <strain evidence="7">SD6</strain>
    </source>
</reference>
<sequence>MFRKLLSHAAIYGLAAQVPRLAGILALPVITPYLTTVDYGVGGVITAYVVALNTLISLGLSVVMVNSFAKHPHHYKWVWRQLHGFLSVWAVANGVLLTAVLWWAIPEEAMVNRWELLALNVLPVVLFGVTEYQGTLLFLISQRPVPVAIRSFVVGVATVGLNIYTIAYLRMGYMGWFYANAAGALIGFVYYSYPMYLKEKMWPIFNFKWPRIRQSLKISLPIIPHHFSFFLLDTSDRLVLDLLKVPVPRIGLYNIASSFGLYFMAASNAVVQAASPFYLQYYSKSGKDIEAARQARSMTFALQLLFLGVTFILCLWLKELFILLIRNSELQQAYPLAIILMMGYNYKPMYLGAVNLLSYREHTGVLWKISTVAGVGNVILNLILIPYFGIEAAAITTFVALMYMGYSGYALKEYKQIAEVNYHPWLWLLVNIMALLAVYLLKDVDLEYKAILTAFLGAGASIGYLYFGKRLAWSS</sequence>
<evidence type="ECO:0000256" key="2">
    <source>
        <dbReference type="ARBA" id="ARBA00022475"/>
    </source>
</evidence>
<evidence type="ECO:0000256" key="3">
    <source>
        <dbReference type="ARBA" id="ARBA00022692"/>
    </source>
</evidence>
<comment type="subcellular location">
    <subcellularLocation>
        <location evidence="1">Cell membrane</location>
        <topology evidence="1">Multi-pass membrane protein</topology>
    </subcellularLocation>
</comment>
<feature type="transmembrane region" description="Helical" evidence="6">
    <location>
        <begin position="175"/>
        <end position="193"/>
    </location>
</feature>
<evidence type="ECO:0000313" key="8">
    <source>
        <dbReference type="Proteomes" id="UP000603640"/>
    </source>
</evidence>
<proteinExistence type="predicted"/>